<proteinExistence type="predicted"/>
<reference evidence="1" key="1">
    <citation type="submission" date="2022-04" db="EMBL/GenBank/DDBJ databases">
        <title>Jade perch genome.</title>
        <authorList>
            <person name="Chao B."/>
        </authorList>
    </citation>
    <scope>NUCLEOTIDE SEQUENCE</scope>
    <source>
        <strain evidence="1">CB-2022</strain>
    </source>
</reference>
<gene>
    <name evidence="1" type="ORF">L3Q82_011128</name>
</gene>
<organism evidence="1 2">
    <name type="scientific">Scortum barcoo</name>
    <name type="common">barcoo grunter</name>
    <dbReference type="NCBI Taxonomy" id="214431"/>
    <lineage>
        <taxon>Eukaryota</taxon>
        <taxon>Metazoa</taxon>
        <taxon>Chordata</taxon>
        <taxon>Craniata</taxon>
        <taxon>Vertebrata</taxon>
        <taxon>Euteleostomi</taxon>
        <taxon>Actinopterygii</taxon>
        <taxon>Neopterygii</taxon>
        <taxon>Teleostei</taxon>
        <taxon>Neoteleostei</taxon>
        <taxon>Acanthomorphata</taxon>
        <taxon>Eupercaria</taxon>
        <taxon>Centrarchiformes</taxon>
        <taxon>Terapontoidei</taxon>
        <taxon>Terapontidae</taxon>
        <taxon>Scortum</taxon>
    </lineage>
</organism>
<accession>A0ACB8WBZ8</accession>
<evidence type="ECO:0000313" key="2">
    <source>
        <dbReference type="Proteomes" id="UP000831701"/>
    </source>
</evidence>
<name>A0ACB8WBZ8_9TELE</name>
<dbReference type="Proteomes" id="UP000831701">
    <property type="component" value="Chromosome 13"/>
</dbReference>
<sequence>MYPSWGNFGGPQSQNYGGSGPRKPPGGGHAGPGAAFGSFEAPSGGSLFSSLQEQHLQQMQQLQMLHQKQLQSVLQHGNTSSPYGGGLSGGLSWNSEGHAESSQSYYKQEETPGQPMRGAPAPQQGHPPPPPQPTTNDTQPVPPPPEPPTVKPPTIKPQETNSAPKNKEANKQHSSTAEEDKSLPLQSDLGPCNSFTQEQQQLWYKQHLQNLQKLKQEKAKQNQKEGDGPVPPPPLGQALPPPPPPSEPPKGAPPPPPPKEEPPAPPPLPEDVRPEVSQDPEEAARLQQLQAAAAQWQQVQQQRAGLQYQALMQQHEKLQQILEQYQQLIQQPANLQSMSAEMQLRHYEMQQQQFNPLFQDWNCSFVLWHEQFKTYPHKDQLQDYENQWKQWQEQMNATNAHLQERVATLTAMVPFVSSQYSSGMLGQYGQYPGQDVQMQPQSVKPGMQHSPAAVGPRSQGPLPAGFGPHSESPAGPTVRGIVPAGIVRPPGPPTIQPPNFNSIRGPRGNNPRFDQPQQGFDGPPRFDHPQQRFDGPPRFDQPQQRFDGPPRFNQTQQRFDGPPRFDQARHRFDGPPRFDQPRQRFDGPPRFDQPPFGQQSRFEQPLRHPGAPSHFERPPVPQQIQQQGPQPKVEQATKQPASVDSKAPAKSAMQPQSEKEKSDAEADKKANAEDMTDDNLLATEGFFVQNDPIPQTLQTNTKSEEPDGNNASSNSEKPKPVNSKPPVASKVTAAQSPLKPDKPLTNNNPPLVPKPPGIKQEPQASGQTQSRPDPPRPPPGRGRGQPPAPVQAHGRGRGQRGHGEFRGPNIVPHGEKMGEMSYDYMPPDEDLPEEQEEYNWQDPSYEESGVGESEVPPEEIWMPEEHHFPSEEEFYEEPIGGPPMGRGGPPMMRGRPPMGRGGPPMGRGGLPMGRGGPLMGRGGPPMGRGGPLLGRGGPPLGRGGPPMVRGGPPLGRGGPPMGRGGPPMGRGGPPMGRGEPMERHWEEPESVEYSEEGEPYWGERRPPMRGMRPPFPPGRGRPPRGHPGFMHPVRGRPPHLAHGPMDHEPVGHGMDTDDNEMDPARHPMYHGHDPLSHPMHPDIGRGRRRVPPPPPHELMDQMEEPLYDEGMERELGWQPPHGRGPPLPPHEVIDSGGMRRRPMGRGMARGMWRPGPTHEEFEEGYNEGYVEDYGHGEDGYRWRPLHDYPPDDHRHDAKYFDSEWDRERALPERDYLPRMPPPEPYRDGTWRDERERERERGPPYPYDEHDRGRGELRIREYRDEPPYRKEEPPYPPPPPSEWDRPSRLPLPPERGYPTDYEDRRSRYEEHREESSLDRPPPLPSAAPVTNLPDGSVDPAPQGSGGANVLALSQRQHEIILKAAQELKLIREMQEGKAPSNEPQPPSTDVLPDLPAGLLGLEIPPDVRNVLKGMTAAAQTSVTEPWDTKPAATDYRPSLSVAPAPPVIPKTVDYGHGHEPGATVERISYGERIVLRPDPVPSDRGYEKEPLGPRDPYSRDPYYERRSDPYLDRRDYSRERELYREKLPPEYERERFERERYPPRERDDRSPLAPSLRSAYRERDRDLRERDRSGSRDRDEHYGRPGYDRPPYERTGLDRSVPERYGHSSSPYVDRRSYPEDRGPPTAPPLPPPPQPPPRVERKPEIKNIDDILKPPGRLSRPERIVIIMRGLPGSGKSHVAKLIRDKEVDCGGAPPRVLVLDDYFMTEVEKVEKDPDTGRRVKNKVLEYEYEPEMEDTYRSSMLKTFKKTLDDGFFPFIILDTINDRVKHFDQFWSAAKTKGFEVYLAEITADTQTCAKRNVHGRTLKDIMKMSNNWEPSPRHMVRLDVRSLLQDAAIEEVEMEDFNPDDEPKEAKREEEEEGDLGYIPKSKWEMDTSEAKLDKLDGLVSGGKRKREDMAGLEDYLQLPDDYATRMSEPGKKRVRWADLEEQKDADRKRAIGFVVGQTDWEKITDESGQLAQRALNRTKYF</sequence>
<evidence type="ECO:0000313" key="1">
    <source>
        <dbReference type="EMBL" id="KAI3364328.1"/>
    </source>
</evidence>
<protein>
    <submittedName>
        <fullName evidence="1">Uncharacterized protein</fullName>
    </submittedName>
</protein>
<keyword evidence="2" id="KW-1185">Reference proteome</keyword>
<dbReference type="EMBL" id="CM041543">
    <property type="protein sequence ID" value="KAI3364328.1"/>
    <property type="molecule type" value="Genomic_DNA"/>
</dbReference>
<comment type="caution">
    <text evidence="1">The sequence shown here is derived from an EMBL/GenBank/DDBJ whole genome shotgun (WGS) entry which is preliminary data.</text>
</comment>